<feature type="transmembrane region" description="Helical" evidence="1">
    <location>
        <begin position="74"/>
        <end position="99"/>
    </location>
</feature>
<sequence>MKDWIIKRTEEYSNSFSKKQTKILMIILTISVPIMLLIPFLGWKKFDNFLISIWGLILIDVLGVFFAKHRMNFIVAIVLGGLIALLLDCLLFIYVGWVLKN</sequence>
<keyword evidence="1" id="KW-1133">Transmembrane helix</keyword>
<keyword evidence="3" id="KW-1185">Reference proteome</keyword>
<evidence type="ECO:0000256" key="1">
    <source>
        <dbReference type="SAM" id="Phobius"/>
    </source>
</evidence>
<dbReference type="PATRIC" id="fig|1423754.3.peg.861"/>
<keyword evidence="1" id="KW-0472">Membrane</keyword>
<proteinExistence type="predicted"/>
<dbReference type="Proteomes" id="UP000051223">
    <property type="component" value="Unassembled WGS sequence"/>
</dbReference>
<name>A0A0R1YC50_9LACO</name>
<feature type="transmembrane region" description="Helical" evidence="1">
    <location>
        <begin position="49"/>
        <end position="67"/>
    </location>
</feature>
<dbReference type="STRING" id="1423754.FC39_GL000839"/>
<dbReference type="EMBL" id="AZGI01000028">
    <property type="protein sequence ID" value="KRM40104.1"/>
    <property type="molecule type" value="Genomic_DNA"/>
</dbReference>
<dbReference type="AlphaFoldDB" id="A0A0R1YC50"/>
<evidence type="ECO:0000313" key="2">
    <source>
        <dbReference type="EMBL" id="KRM40104.1"/>
    </source>
</evidence>
<comment type="caution">
    <text evidence="2">The sequence shown here is derived from an EMBL/GenBank/DDBJ whole genome shotgun (WGS) entry which is preliminary data.</text>
</comment>
<gene>
    <name evidence="2" type="ORF">FC39_GL000839</name>
</gene>
<evidence type="ECO:0000313" key="3">
    <source>
        <dbReference type="Proteomes" id="UP000051223"/>
    </source>
</evidence>
<feature type="transmembrane region" description="Helical" evidence="1">
    <location>
        <begin position="21"/>
        <end position="43"/>
    </location>
</feature>
<protein>
    <submittedName>
        <fullName evidence="2">Uncharacterized protein</fullName>
    </submittedName>
</protein>
<organism evidence="2 3">
    <name type="scientific">Lactobacillus hamsteri DSM 5661 = JCM 6256</name>
    <dbReference type="NCBI Taxonomy" id="1423754"/>
    <lineage>
        <taxon>Bacteria</taxon>
        <taxon>Bacillati</taxon>
        <taxon>Bacillota</taxon>
        <taxon>Bacilli</taxon>
        <taxon>Lactobacillales</taxon>
        <taxon>Lactobacillaceae</taxon>
        <taxon>Lactobacillus</taxon>
    </lineage>
</organism>
<keyword evidence="1" id="KW-0812">Transmembrane</keyword>
<reference evidence="2 3" key="1">
    <citation type="journal article" date="2015" name="Genome Announc.">
        <title>Expanding the biotechnology potential of lactobacilli through comparative genomics of 213 strains and associated genera.</title>
        <authorList>
            <person name="Sun Z."/>
            <person name="Harris H.M."/>
            <person name="McCann A."/>
            <person name="Guo C."/>
            <person name="Argimon S."/>
            <person name="Zhang W."/>
            <person name="Yang X."/>
            <person name="Jeffery I.B."/>
            <person name="Cooney J.C."/>
            <person name="Kagawa T.F."/>
            <person name="Liu W."/>
            <person name="Song Y."/>
            <person name="Salvetti E."/>
            <person name="Wrobel A."/>
            <person name="Rasinkangas P."/>
            <person name="Parkhill J."/>
            <person name="Rea M.C."/>
            <person name="O'Sullivan O."/>
            <person name="Ritari J."/>
            <person name="Douillard F.P."/>
            <person name="Paul Ross R."/>
            <person name="Yang R."/>
            <person name="Briner A.E."/>
            <person name="Felis G.E."/>
            <person name="de Vos W.M."/>
            <person name="Barrangou R."/>
            <person name="Klaenhammer T.R."/>
            <person name="Caufield P.W."/>
            <person name="Cui Y."/>
            <person name="Zhang H."/>
            <person name="O'Toole P.W."/>
        </authorList>
    </citation>
    <scope>NUCLEOTIDE SEQUENCE [LARGE SCALE GENOMIC DNA]</scope>
    <source>
        <strain evidence="2 3">DSM 5661</strain>
    </source>
</reference>
<accession>A0A0R1YC50</accession>
<dbReference type="RefSeq" id="WP_025080907.1">
    <property type="nucleotide sequence ID" value="NZ_AZGI01000028.1"/>
</dbReference>